<evidence type="ECO:0000256" key="1">
    <source>
        <dbReference type="SAM" id="SignalP"/>
    </source>
</evidence>
<reference evidence="2 3" key="1">
    <citation type="journal article" date="2007" name="PLoS Genet.">
        <title>Patterns and implications of gene gain and loss in the evolution of Prochlorococcus.</title>
        <authorList>
            <person name="Kettler G.C."/>
            <person name="Martiny A.C."/>
            <person name="Huang K."/>
            <person name="Zucker J."/>
            <person name="Coleman M.L."/>
            <person name="Rodrigue S."/>
            <person name="Chen F."/>
            <person name="Lapidus A."/>
            <person name="Ferriera S."/>
            <person name="Johnson J."/>
            <person name="Steglich C."/>
            <person name="Church G.M."/>
            <person name="Richardson P."/>
            <person name="Chisholm S.W."/>
        </authorList>
    </citation>
    <scope>NUCLEOTIDE SEQUENCE [LARGE SCALE GENOMIC DNA]</scope>
    <source>
        <strain evidence="2 3">MIT 9303</strain>
    </source>
</reference>
<accession>A2C6T0</accession>
<dbReference type="Proteomes" id="UP000002274">
    <property type="component" value="Chromosome"/>
</dbReference>
<feature type="signal peptide" evidence="1">
    <location>
        <begin position="1"/>
        <end position="25"/>
    </location>
</feature>
<dbReference type="KEGG" id="pmf:P9303_04381"/>
<dbReference type="AlphaFoldDB" id="A2C6T0"/>
<dbReference type="EMBL" id="CP000554">
    <property type="protein sequence ID" value="ABM77190.1"/>
    <property type="molecule type" value="Genomic_DNA"/>
</dbReference>
<sequence>MRAFLSTTRLRNCGGVLASAGEALAAAAFAALDFDLDLDLDLVVLVEGLRDFGEVEVMATRESGQGRKLVLE</sequence>
<protein>
    <submittedName>
        <fullName evidence="2">Uncharacterized protein</fullName>
    </submittedName>
</protein>
<evidence type="ECO:0000313" key="3">
    <source>
        <dbReference type="Proteomes" id="UP000002274"/>
    </source>
</evidence>
<proteinExistence type="predicted"/>
<dbReference type="HOGENOM" id="CLU_2719079_0_0_3"/>
<organism evidence="2 3">
    <name type="scientific">Prochlorococcus marinus (strain MIT 9303)</name>
    <dbReference type="NCBI Taxonomy" id="59922"/>
    <lineage>
        <taxon>Bacteria</taxon>
        <taxon>Bacillati</taxon>
        <taxon>Cyanobacteriota</taxon>
        <taxon>Cyanophyceae</taxon>
        <taxon>Synechococcales</taxon>
        <taxon>Prochlorococcaceae</taxon>
        <taxon>Prochlorococcus</taxon>
    </lineage>
</organism>
<evidence type="ECO:0000313" key="2">
    <source>
        <dbReference type="EMBL" id="ABM77190.1"/>
    </source>
</evidence>
<keyword evidence="1" id="KW-0732">Signal</keyword>
<name>A2C6T0_PROM3</name>
<gene>
    <name evidence="2" type="ordered locus">P9303_04381</name>
</gene>
<feature type="chain" id="PRO_5002642966" evidence="1">
    <location>
        <begin position="26"/>
        <end position="72"/>
    </location>
</feature>